<comment type="similarity">
    <text evidence="5">Belongs to the SAT4 family.</text>
</comment>
<evidence type="ECO:0000256" key="2">
    <source>
        <dbReference type="ARBA" id="ARBA00022692"/>
    </source>
</evidence>
<dbReference type="InterPro" id="IPR052337">
    <property type="entry name" value="SAT4-like"/>
</dbReference>
<evidence type="ECO:0000256" key="3">
    <source>
        <dbReference type="ARBA" id="ARBA00022989"/>
    </source>
</evidence>
<accession>A0ABR4AUX2</accession>
<feature type="transmembrane region" description="Helical" evidence="6">
    <location>
        <begin position="9"/>
        <end position="32"/>
    </location>
</feature>
<name>A0ABR4AUX2_9LECA</name>
<comment type="caution">
    <text evidence="8">The sequence shown here is derived from an EMBL/GenBank/DDBJ whole genome shotgun (WGS) entry which is preliminary data.</text>
</comment>
<protein>
    <recommendedName>
        <fullName evidence="7">Rhodopsin domain-containing protein</fullName>
    </recommendedName>
</protein>
<dbReference type="Proteomes" id="UP001590951">
    <property type="component" value="Unassembled WGS sequence"/>
</dbReference>
<proteinExistence type="inferred from homology"/>
<dbReference type="Pfam" id="PF20684">
    <property type="entry name" value="Fung_rhodopsin"/>
    <property type="match status" value="1"/>
</dbReference>
<feature type="transmembrane region" description="Helical" evidence="6">
    <location>
        <begin position="91"/>
        <end position="114"/>
    </location>
</feature>
<evidence type="ECO:0000313" key="9">
    <source>
        <dbReference type="Proteomes" id="UP001590951"/>
    </source>
</evidence>
<keyword evidence="9" id="KW-1185">Reference proteome</keyword>
<keyword evidence="3 6" id="KW-1133">Transmembrane helix</keyword>
<gene>
    <name evidence="8" type="ORF">ABVK25_010279</name>
</gene>
<reference evidence="8 9" key="1">
    <citation type="submission" date="2024-09" db="EMBL/GenBank/DDBJ databases">
        <title>Rethinking Asexuality: The Enigmatic Case of Functional Sexual Genes in Lepraria (Stereocaulaceae).</title>
        <authorList>
            <person name="Doellman M."/>
            <person name="Sun Y."/>
            <person name="Barcenas-Pena A."/>
            <person name="Lumbsch H.T."/>
            <person name="Grewe F."/>
        </authorList>
    </citation>
    <scope>NUCLEOTIDE SEQUENCE [LARGE SCALE GENOMIC DNA]</scope>
    <source>
        <strain evidence="8 9">Grewe 0041</strain>
    </source>
</reference>
<feature type="domain" description="Rhodopsin" evidence="7">
    <location>
        <begin position="5"/>
        <end position="153"/>
    </location>
</feature>
<dbReference type="InterPro" id="IPR049326">
    <property type="entry name" value="Rhodopsin_dom_fungi"/>
</dbReference>
<keyword evidence="4 6" id="KW-0472">Membrane</keyword>
<dbReference type="EMBL" id="JBHFEH010000063">
    <property type="protein sequence ID" value="KAL2049484.1"/>
    <property type="molecule type" value="Genomic_DNA"/>
</dbReference>
<sequence>MFSIKASVLYLWALGIFVFGYGFVRAGISIIQCHPLSYIWDPSVAGGYCGRIPLAGTITAASNVLADIIILVMPMPVLWKLQMEMRMKLQIMGIFLLGGFVLFCSTYRAVIVHVEGWVDASWGDVLMAIWAIAELGIGIGIVSACVACMRPLYLKFMSKVRTSSPGSRPLAIEN</sequence>
<feature type="transmembrane region" description="Helical" evidence="6">
    <location>
        <begin position="126"/>
        <end position="149"/>
    </location>
</feature>
<feature type="transmembrane region" description="Helical" evidence="6">
    <location>
        <begin position="52"/>
        <end position="79"/>
    </location>
</feature>
<keyword evidence="2 6" id="KW-0812">Transmembrane</keyword>
<evidence type="ECO:0000256" key="5">
    <source>
        <dbReference type="ARBA" id="ARBA00038359"/>
    </source>
</evidence>
<comment type="subcellular location">
    <subcellularLocation>
        <location evidence="1">Membrane</location>
        <topology evidence="1">Multi-pass membrane protein</topology>
    </subcellularLocation>
</comment>
<evidence type="ECO:0000259" key="7">
    <source>
        <dbReference type="Pfam" id="PF20684"/>
    </source>
</evidence>
<evidence type="ECO:0000256" key="1">
    <source>
        <dbReference type="ARBA" id="ARBA00004141"/>
    </source>
</evidence>
<evidence type="ECO:0000256" key="4">
    <source>
        <dbReference type="ARBA" id="ARBA00023136"/>
    </source>
</evidence>
<evidence type="ECO:0000256" key="6">
    <source>
        <dbReference type="SAM" id="Phobius"/>
    </source>
</evidence>
<dbReference type="PANTHER" id="PTHR33048:SF47">
    <property type="entry name" value="INTEGRAL MEMBRANE PROTEIN-RELATED"/>
    <property type="match status" value="1"/>
</dbReference>
<evidence type="ECO:0000313" key="8">
    <source>
        <dbReference type="EMBL" id="KAL2049484.1"/>
    </source>
</evidence>
<organism evidence="8 9">
    <name type="scientific">Lepraria finkii</name>
    <dbReference type="NCBI Taxonomy" id="1340010"/>
    <lineage>
        <taxon>Eukaryota</taxon>
        <taxon>Fungi</taxon>
        <taxon>Dikarya</taxon>
        <taxon>Ascomycota</taxon>
        <taxon>Pezizomycotina</taxon>
        <taxon>Lecanoromycetes</taxon>
        <taxon>OSLEUM clade</taxon>
        <taxon>Lecanoromycetidae</taxon>
        <taxon>Lecanorales</taxon>
        <taxon>Lecanorineae</taxon>
        <taxon>Stereocaulaceae</taxon>
        <taxon>Lepraria</taxon>
    </lineage>
</organism>
<dbReference type="PANTHER" id="PTHR33048">
    <property type="entry name" value="PTH11-LIKE INTEGRAL MEMBRANE PROTEIN (AFU_ORTHOLOGUE AFUA_5G11245)"/>
    <property type="match status" value="1"/>
</dbReference>